<gene>
    <name evidence="1" type="ORF">PSON_ATCC_30995.1.T0960216</name>
</gene>
<organism evidence="1 2">
    <name type="scientific">Paramecium sonneborni</name>
    <dbReference type="NCBI Taxonomy" id="65129"/>
    <lineage>
        <taxon>Eukaryota</taxon>
        <taxon>Sar</taxon>
        <taxon>Alveolata</taxon>
        <taxon>Ciliophora</taxon>
        <taxon>Intramacronucleata</taxon>
        <taxon>Oligohymenophorea</taxon>
        <taxon>Peniculida</taxon>
        <taxon>Parameciidae</taxon>
        <taxon>Paramecium</taxon>
    </lineage>
</organism>
<name>A0A8S1Q7V9_9CILI</name>
<sequence length="459" mass="54963">MYEFENYQFKTVSSDHNSCQEGIKQLEVYDKIARTKFQMTFTKNNQIIYSKDGVILRVQEINIYKIDKNKDAFSHPEGLNNLEQINNLVWQGEYGQNKIKIGKWIAIWKGEVLKEVGGYYSDNGQKQGLWKELIKNYQTEGQGFEFGLYFNNFRIGKWNYFYKNKQINGGYYNDQNQKNGKWFELYNGIWEYFLVYIVISRSFVVYNGEYNNGKKVGKWDILYGEFEDILQFQLKGCGFYDDQKQLSITASKKIGRWVELIHDYGRDSQVSYQGEYQNGKKIGRWDIFFQVSGDYCRFELIGGGTYKEDYKENDANSIKIGRWIELNNEFKNWLQVIITGEYKNGHKFGRWDILFRESSNNLEFKKMQDQNYIKNKYFRGGGQYDEESLDRDSIKIGKWTELYDGFNQDTQITYSGEYIKGKKIGRWDIFLKNWRTIENELMQQIQFNTKYVFQRWWII</sequence>
<dbReference type="Proteomes" id="UP000692954">
    <property type="component" value="Unassembled WGS sequence"/>
</dbReference>
<protein>
    <submittedName>
        <fullName evidence="1">Uncharacterized protein</fullName>
    </submittedName>
</protein>
<reference evidence="1" key="1">
    <citation type="submission" date="2021-01" db="EMBL/GenBank/DDBJ databases">
        <authorList>
            <consortium name="Genoscope - CEA"/>
            <person name="William W."/>
        </authorList>
    </citation>
    <scope>NUCLEOTIDE SEQUENCE</scope>
</reference>
<evidence type="ECO:0000313" key="2">
    <source>
        <dbReference type="Proteomes" id="UP000692954"/>
    </source>
</evidence>
<accession>A0A8S1Q7V9</accession>
<dbReference type="EMBL" id="CAJJDN010000096">
    <property type="protein sequence ID" value="CAD8110861.1"/>
    <property type="molecule type" value="Genomic_DNA"/>
</dbReference>
<evidence type="ECO:0000313" key="1">
    <source>
        <dbReference type="EMBL" id="CAD8110861.1"/>
    </source>
</evidence>
<dbReference type="AlphaFoldDB" id="A0A8S1Q7V9"/>
<dbReference type="PANTHER" id="PTHR33706">
    <property type="entry name" value="MORN VARIANT REPEAT PROTEIN"/>
    <property type="match status" value="1"/>
</dbReference>
<keyword evidence="2" id="KW-1185">Reference proteome</keyword>
<proteinExistence type="predicted"/>
<comment type="caution">
    <text evidence="1">The sequence shown here is derived from an EMBL/GenBank/DDBJ whole genome shotgun (WGS) entry which is preliminary data.</text>
</comment>
<dbReference type="PANTHER" id="PTHR33706:SF1">
    <property type="entry name" value="TPR REPEAT PROTEIN"/>
    <property type="match status" value="1"/>
</dbReference>
<dbReference type="OrthoDB" id="5981048at2759"/>